<dbReference type="Proteomes" id="UP001568894">
    <property type="component" value="Unassembled WGS sequence"/>
</dbReference>
<dbReference type="EMBL" id="JASMRN010000004">
    <property type="protein sequence ID" value="MEZ7514972.1"/>
    <property type="molecule type" value="Genomic_DNA"/>
</dbReference>
<protein>
    <recommendedName>
        <fullName evidence="4">DUF1345 domain-containing protein</fullName>
    </recommendedName>
</protein>
<dbReference type="RefSeq" id="WP_371569142.1">
    <property type="nucleotide sequence ID" value="NZ_JASMRN010000004.1"/>
</dbReference>
<feature type="transmembrane region" description="Helical" evidence="1">
    <location>
        <begin position="115"/>
        <end position="133"/>
    </location>
</feature>
<sequence>MEVSNNDFPIVYNQVFENWSEEFKLTRNFFSIQSPYPKLVHSKLTNQFKKEVIIALVSSIVLIISFQFVATAQGKLQFLRIINDILFYTYFTTAAAALLIKLWNLKSKATSTYKHLFNSRFTVLIVFLTIIMNSTVPDDLTNQNLYVATISCLFVFFLSIIYVGMKHIQFNRKFSIQ</sequence>
<feature type="transmembrane region" description="Helical" evidence="1">
    <location>
        <begin position="85"/>
        <end position="103"/>
    </location>
</feature>
<feature type="transmembrane region" description="Helical" evidence="1">
    <location>
        <begin position="145"/>
        <end position="165"/>
    </location>
</feature>
<reference evidence="2 3" key="1">
    <citation type="submission" date="2023-05" db="EMBL/GenBank/DDBJ databases">
        <title>Adaptations of aquatic viruses from atmosphere-close ecosystems of the Central Arctic Ocean.</title>
        <authorList>
            <person name="Rahlff J."/>
            <person name="Holmfeldt K."/>
        </authorList>
    </citation>
    <scope>NUCLEOTIDE SEQUENCE [LARGE SCALE GENOMIC DNA]</scope>
    <source>
        <strain evidence="2 3">Arc14</strain>
    </source>
</reference>
<evidence type="ECO:0008006" key="4">
    <source>
        <dbReference type="Google" id="ProtNLM"/>
    </source>
</evidence>
<evidence type="ECO:0000313" key="3">
    <source>
        <dbReference type="Proteomes" id="UP001568894"/>
    </source>
</evidence>
<keyword evidence="1" id="KW-0472">Membrane</keyword>
<organism evidence="2 3">
    <name type="scientific">Flavobacterium frigidarium</name>
    <dbReference type="NCBI Taxonomy" id="99286"/>
    <lineage>
        <taxon>Bacteria</taxon>
        <taxon>Pseudomonadati</taxon>
        <taxon>Bacteroidota</taxon>
        <taxon>Flavobacteriia</taxon>
        <taxon>Flavobacteriales</taxon>
        <taxon>Flavobacteriaceae</taxon>
        <taxon>Flavobacterium</taxon>
    </lineage>
</organism>
<evidence type="ECO:0000313" key="2">
    <source>
        <dbReference type="EMBL" id="MEZ7514972.1"/>
    </source>
</evidence>
<comment type="caution">
    <text evidence="2">The sequence shown here is derived from an EMBL/GenBank/DDBJ whole genome shotgun (WGS) entry which is preliminary data.</text>
</comment>
<keyword evidence="1" id="KW-1133">Transmembrane helix</keyword>
<proteinExistence type="predicted"/>
<keyword evidence="3" id="KW-1185">Reference proteome</keyword>
<accession>A0ABV4KBE7</accession>
<name>A0ABV4KBE7_9FLAO</name>
<gene>
    <name evidence="2" type="ORF">QO192_06705</name>
</gene>
<evidence type="ECO:0000256" key="1">
    <source>
        <dbReference type="SAM" id="Phobius"/>
    </source>
</evidence>
<keyword evidence="1" id="KW-0812">Transmembrane</keyword>
<feature type="transmembrane region" description="Helical" evidence="1">
    <location>
        <begin position="52"/>
        <end position="73"/>
    </location>
</feature>